<keyword evidence="1" id="KW-0812">Transmembrane</keyword>
<keyword evidence="1" id="KW-0472">Membrane</keyword>
<feature type="transmembrane region" description="Helical" evidence="1">
    <location>
        <begin position="33"/>
        <end position="51"/>
    </location>
</feature>
<evidence type="ECO:0000313" key="3">
    <source>
        <dbReference type="Proteomes" id="UP000735302"/>
    </source>
</evidence>
<evidence type="ECO:0000256" key="1">
    <source>
        <dbReference type="SAM" id="Phobius"/>
    </source>
</evidence>
<comment type="caution">
    <text evidence="2">The sequence shown here is derived from an EMBL/GenBank/DDBJ whole genome shotgun (WGS) entry which is preliminary data.</text>
</comment>
<dbReference type="Proteomes" id="UP000735302">
    <property type="component" value="Unassembled WGS sequence"/>
</dbReference>
<proteinExistence type="predicted"/>
<accession>A0AAV3XWZ0</accession>
<reference evidence="2 3" key="1">
    <citation type="journal article" date="2021" name="Elife">
        <title>Chloroplast acquisition without the gene transfer in kleptoplastic sea slugs, Plakobranchus ocellatus.</title>
        <authorList>
            <person name="Maeda T."/>
            <person name="Takahashi S."/>
            <person name="Yoshida T."/>
            <person name="Shimamura S."/>
            <person name="Takaki Y."/>
            <person name="Nagai Y."/>
            <person name="Toyoda A."/>
            <person name="Suzuki Y."/>
            <person name="Arimoto A."/>
            <person name="Ishii H."/>
            <person name="Satoh N."/>
            <person name="Nishiyama T."/>
            <person name="Hasebe M."/>
            <person name="Maruyama T."/>
            <person name="Minagawa J."/>
            <person name="Obokata J."/>
            <person name="Shigenobu S."/>
        </authorList>
    </citation>
    <scope>NUCLEOTIDE SEQUENCE [LARGE SCALE GENOMIC DNA]</scope>
</reference>
<feature type="transmembrane region" description="Helical" evidence="1">
    <location>
        <begin position="66"/>
        <end position="86"/>
    </location>
</feature>
<dbReference type="AlphaFoldDB" id="A0AAV3XWZ0"/>
<dbReference type="EMBL" id="BLXT01000255">
    <property type="protein sequence ID" value="GFN75149.1"/>
    <property type="molecule type" value="Genomic_DNA"/>
</dbReference>
<keyword evidence="1" id="KW-1133">Transmembrane helix</keyword>
<evidence type="ECO:0000313" key="2">
    <source>
        <dbReference type="EMBL" id="GFN75149.1"/>
    </source>
</evidence>
<keyword evidence="3" id="KW-1185">Reference proteome</keyword>
<protein>
    <submittedName>
        <fullName evidence="2">Uncharacterized protein</fullName>
    </submittedName>
</protein>
<organism evidence="2 3">
    <name type="scientific">Plakobranchus ocellatus</name>
    <dbReference type="NCBI Taxonomy" id="259542"/>
    <lineage>
        <taxon>Eukaryota</taxon>
        <taxon>Metazoa</taxon>
        <taxon>Spiralia</taxon>
        <taxon>Lophotrochozoa</taxon>
        <taxon>Mollusca</taxon>
        <taxon>Gastropoda</taxon>
        <taxon>Heterobranchia</taxon>
        <taxon>Euthyneura</taxon>
        <taxon>Panpulmonata</taxon>
        <taxon>Sacoglossa</taxon>
        <taxon>Placobranchoidea</taxon>
        <taxon>Plakobranchidae</taxon>
        <taxon>Plakobranchus</taxon>
    </lineage>
</organism>
<sequence>MRIHPIICGEIFVPNFMLVTSDNPSILRDVRPGGSHLLSVLAGAALLFHLVNPRKSPGALFMFSGLPYRVSSLSVLAGAALLFHLVNPRKSPDALFMFSGLPYRASWRLMGEPLRLISLQSDSDACHQRSLR</sequence>
<gene>
    <name evidence="2" type="ORF">PoB_000165500</name>
</gene>
<name>A0AAV3XWZ0_9GAST</name>